<keyword evidence="5" id="KW-0456">Lyase</keyword>
<feature type="domain" description="HpcH/HpaI aldolase/citrate lyase" evidence="4">
    <location>
        <begin position="5"/>
        <end position="225"/>
    </location>
</feature>
<keyword evidence="2" id="KW-0479">Metal-binding</keyword>
<sequence>MRNYRTLLFVPAIKRDWFKKIPAYGTDGVILDLEDSVPLQLKEEARRNVEKAIPDLAVEGVHVFVRINRLEEFDHEDLKAVVQPGLTGIVLPKLDGPEEIEELSCILDSLEVEKGLDRGVVKLLPILETAKSMQLSYEIACCDRVMGIAGLSAKNGDVARALGYQWTMEGLETLFMRSKVVMAARAAGVQPIGGLWQDVHNIEGLRRSASFNRQLGFVGELILHPSNAPVVNEIYAPSDEDIEYYSGMVQAFEAAEQNGESAILYRGEHIDYAHVKTAREILAVAEHYIVKK</sequence>
<evidence type="ECO:0000256" key="3">
    <source>
        <dbReference type="ARBA" id="ARBA00022842"/>
    </source>
</evidence>
<keyword evidence="3" id="KW-0460">Magnesium</keyword>
<dbReference type="PANTHER" id="PTHR32308">
    <property type="entry name" value="LYASE BETA SUBUNIT, PUTATIVE (AFU_ORTHOLOGUE AFUA_4G13030)-RELATED"/>
    <property type="match status" value="1"/>
</dbReference>
<keyword evidence="6" id="KW-1185">Reference proteome</keyword>
<evidence type="ECO:0000313" key="6">
    <source>
        <dbReference type="Proteomes" id="UP001595817"/>
    </source>
</evidence>
<proteinExistence type="predicted"/>
<dbReference type="InterPro" id="IPR005000">
    <property type="entry name" value="Aldolase/citrate-lyase_domain"/>
</dbReference>
<dbReference type="Proteomes" id="UP001595817">
    <property type="component" value="Unassembled WGS sequence"/>
</dbReference>
<evidence type="ECO:0000256" key="2">
    <source>
        <dbReference type="ARBA" id="ARBA00022723"/>
    </source>
</evidence>
<organism evidence="5 6">
    <name type="scientific">Chungangia koreensis</name>
    <dbReference type="NCBI Taxonomy" id="752657"/>
    <lineage>
        <taxon>Bacteria</taxon>
        <taxon>Bacillati</taxon>
        <taxon>Bacillota</taxon>
        <taxon>Bacilli</taxon>
        <taxon>Lactobacillales</taxon>
        <taxon>Chungangia</taxon>
    </lineage>
</organism>
<protein>
    <submittedName>
        <fullName evidence="5">HpcH/HpaI aldolase/citrate lyase family protein</fullName>
    </submittedName>
</protein>
<comment type="caution">
    <text evidence="5">The sequence shown here is derived from an EMBL/GenBank/DDBJ whole genome shotgun (WGS) entry which is preliminary data.</text>
</comment>
<dbReference type="InterPro" id="IPR015813">
    <property type="entry name" value="Pyrv/PenolPyrv_kinase-like_dom"/>
</dbReference>
<comment type="cofactor">
    <cofactor evidence="1">
        <name>Mg(2+)</name>
        <dbReference type="ChEBI" id="CHEBI:18420"/>
    </cofactor>
</comment>
<dbReference type="InterPro" id="IPR011206">
    <property type="entry name" value="Citrate_lyase_beta/mcl1/mcl2"/>
</dbReference>
<dbReference type="PIRSF" id="PIRSF015582">
    <property type="entry name" value="Cit_lyase_B"/>
    <property type="match status" value="1"/>
</dbReference>
<evidence type="ECO:0000313" key="5">
    <source>
        <dbReference type="EMBL" id="MFC4409938.1"/>
    </source>
</evidence>
<accession>A0ABV8X3R1</accession>
<dbReference type="GO" id="GO:0016829">
    <property type="term" value="F:lyase activity"/>
    <property type="evidence" value="ECO:0007669"/>
    <property type="project" value="UniProtKB-KW"/>
</dbReference>
<dbReference type="Pfam" id="PF03328">
    <property type="entry name" value="HpcH_HpaI"/>
    <property type="match status" value="1"/>
</dbReference>
<name>A0ABV8X3R1_9LACT</name>
<gene>
    <name evidence="5" type="ORF">ACFOZY_05735</name>
</gene>
<evidence type="ECO:0000259" key="4">
    <source>
        <dbReference type="Pfam" id="PF03328"/>
    </source>
</evidence>
<dbReference type="SUPFAM" id="SSF51621">
    <property type="entry name" value="Phosphoenolpyruvate/pyruvate domain"/>
    <property type="match status" value="1"/>
</dbReference>
<dbReference type="Gene3D" id="3.20.20.60">
    <property type="entry name" value="Phosphoenolpyruvate-binding domains"/>
    <property type="match status" value="1"/>
</dbReference>
<reference evidence="6" key="1">
    <citation type="journal article" date="2019" name="Int. J. Syst. Evol. Microbiol.">
        <title>The Global Catalogue of Microorganisms (GCM) 10K type strain sequencing project: providing services to taxonomists for standard genome sequencing and annotation.</title>
        <authorList>
            <consortium name="The Broad Institute Genomics Platform"/>
            <consortium name="The Broad Institute Genome Sequencing Center for Infectious Disease"/>
            <person name="Wu L."/>
            <person name="Ma J."/>
        </authorList>
    </citation>
    <scope>NUCLEOTIDE SEQUENCE [LARGE SCALE GENOMIC DNA]</scope>
    <source>
        <strain evidence="6">CCUG 59778</strain>
    </source>
</reference>
<dbReference type="PANTHER" id="PTHR32308:SF10">
    <property type="entry name" value="CITRATE LYASE SUBUNIT BETA"/>
    <property type="match status" value="1"/>
</dbReference>
<dbReference type="EMBL" id="JBHSEC010000006">
    <property type="protein sequence ID" value="MFC4409938.1"/>
    <property type="molecule type" value="Genomic_DNA"/>
</dbReference>
<dbReference type="InterPro" id="IPR040442">
    <property type="entry name" value="Pyrv_kinase-like_dom_sf"/>
</dbReference>
<evidence type="ECO:0000256" key="1">
    <source>
        <dbReference type="ARBA" id="ARBA00001946"/>
    </source>
</evidence>
<dbReference type="RefSeq" id="WP_378153233.1">
    <property type="nucleotide sequence ID" value="NZ_JBHSEC010000006.1"/>
</dbReference>